<evidence type="ECO:0000256" key="1">
    <source>
        <dbReference type="SAM" id="MobiDB-lite"/>
    </source>
</evidence>
<feature type="compositionally biased region" description="Low complexity" evidence="1">
    <location>
        <begin position="1"/>
        <end position="36"/>
    </location>
</feature>
<protein>
    <recommendedName>
        <fullName evidence="4">Transmembrane protein</fullName>
    </recommendedName>
</protein>
<proteinExistence type="predicted"/>
<keyword evidence="3" id="KW-1185">Reference proteome</keyword>
<feature type="region of interest" description="Disordered" evidence="1">
    <location>
        <begin position="246"/>
        <end position="276"/>
    </location>
</feature>
<evidence type="ECO:0008006" key="4">
    <source>
        <dbReference type="Google" id="ProtNLM"/>
    </source>
</evidence>
<accession>A0AAV6WCW2</accession>
<comment type="caution">
    <text evidence="2">The sequence shown here is derived from an EMBL/GenBank/DDBJ whole genome shotgun (WGS) entry which is preliminary data.</text>
</comment>
<name>A0AAV6WCW2_9LAMI</name>
<feature type="compositionally biased region" description="Polar residues" evidence="1">
    <location>
        <begin position="123"/>
        <end position="136"/>
    </location>
</feature>
<sequence length="822" mass="91515">MAAHSNRSPSPLSSRPIPNPNSRNSENNSAARRSFSGNNNPFAKPSVLTNSRRFDPITPANSPSGSFMLLDFGSILHFARRRPVGKEGSTGSSLKDCEEKENDEKDFNLKSSKIQSPAKGSKNFMSPTISAASKFTPSPRKKVLVERNDPVRTSISLSDGKAMFFSAIPSNISEDLNSKSEMDSYQNPKTEIADFEKEESVREAPPISKPLKRVTFSEVPSESQYVSESLSESIISDSDTLKLESSLKEEKEKVSSSSVSPSIAPLDADPSLPPYDPKNNYLSPRPQFLHYKPKPRIEILLNKQKGLDPDEFNLLEDNIMAEIMSDNFSESECTEESQTEDSQKEQFEVTASVDMVIGAEETENESLPVSTTVDNATSEESLVPKRGKKQWGFSRLMCFSLVMMFLIACASISVMHSPAFDGLVLEDFSLSDVSNFYYQSRFAASTKVNLDRLARHVNELSVNVMSFISKITNELGKGEKLGPLQFVNLTDLQMNTWNGAHFMNNEVSEELVEDLEEDEMEEELDTEMDSFEEDRYEEVDSDESFEKEIDSQDDMAPLDFVKLAELESENLEIIKREVVSSINTDVLIERNGDDQLVAISQDQESKFEVPVEVSAESEKSQGGINFDSSASLDNKSPLDVNSLNKAVQSLTTLESPPEQSENKFLSHYVMGISSLLAAALSAVAAFVYRYKTNPTSVDVVVQTDALLKNKHIHDMKPFSQNWQTEVDEISESSLCPSEMSSFRKSALSGRGSEVQSFERKSRKYSKRESLASSSSELSMSPSYGSFTTYERIPIKHANGDDEIITPVRRSSRIRNHLPVTSP</sequence>
<feature type="region of interest" description="Disordered" evidence="1">
    <location>
        <begin position="797"/>
        <end position="822"/>
    </location>
</feature>
<dbReference type="EMBL" id="WHWC01000015">
    <property type="protein sequence ID" value="KAG8368519.1"/>
    <property type="molecule type" value="Genomic_DNA"/>
</dbReference>
<organism evidence="2 3">
    <name type="scientific">Buddleja alternifolia</name>
    <dbReference type="NCBI Taxonomy" id="168488"/>
    <lineage>
        <taxon>Eukaryota</taxon>
        <taxon>Viridiplantae</taxon>
        <taxon>Streptophyta</taxon>
        <taxon>Embryophyta</taxon>
        <taxon>Tracheophyta</taxon>
        <taxon>Spermatophyta</taxon>
        <taxon>Magnoliopsida</taxon>
        <taxon>eudicotyledons</taxon>
        <taxon>Gunneridae</taxon>
        <taxon>Pentapetalae</taxon>
        <taxon>asterids</taxon>
        <taxon>lamiids</taxon>
        <taxon>Lamiales</taxon>
        <taxon>Scrophulariaceae</taxon>
        <taxon>Buddlejeae</taxon>
        <taxon>Buddleja</taxon>
    </lineage>
</organism>
<reference evidence="2" key="1">
    <citation type="submission" date="2019-10" db="EMBL/GenBank/DDBJ databases">
        <authorList>
            <person name="Zhang R."/>
            <person name="Pan Y."/>
            <person name="Wang J."/>
            <person name="Ma R."/>
            <person name="Yu S."/>
        </authorList>
    </citation>
    <scope>NUCLEOTIDE SEQUENCE</scope>
    <source>
        <strain evidence="2">LA-IB0</strain>
        <tissue evidence="2">Leaf</tissue>
    </source>
</reference>
<feature type="compositionally biased region" description="Polar residues" evidence="1">
    <location>
        <begin position="37"/>
        <end position="51"/>
    </location>
</feature>
<dbReference type="Proteomes" id="UP000826271">
    <property type="component" value="Unassembled WGS sequence"/>
</dbReference>
<feature type="compositionally biased region" description="Basic and acidic residues" evidence="1">
    <location>
        <begin position="95"/>
        <end position="108"/>
    </location>
</feature>
<gene>
    <name evidence="2" type="ORF">BUALT_Bualt15G0054100</name>
</gene>
<feature type="region of interest" description="Disordered" evidence="1">
    <location>
        <begin position="753"/>
        <end position="784"/>
    </location>
</feature>
<feature type="compositionally biased region" description="Low complexity" evidence="1">
    <location>
        <begin position="770"/>
        <end position="784"/>
    </location>
</feature>
<feature type="region of interest" description="Disordered" evidence="1">
    <location>
        <begin position="1"/>
        <end position="60"/>
    </location>
</feature>
<dbReference type="PANTHER" id="PTHR34775:SF4">
    <property type="entry name" value="TRANSMEMBRANE PROTEIN"/>
    <property type="match status" value="1"/>
</dbReference>
<dbReference type="AlphaFoldDB" id="A0AAV6WCW2"/>
<evidence type="ECO:0000313" key="2">
    <source>
        <dbReference type="EMBL" id="KAG8368519.1"/>
    </source>
</evidence>
<dbReference type="PANTHER" id="PTHR34775">
    <property type="entry name" value="TRANSMEMBRANE PROTEIN"/>
    <property type="match status" value="1"/>
</dbReference>
<evidence type="ECO:0000313" key="3">
    <source>
        <dbReference type="Proteomes" id="UP000826271"/>
    </source>
</evidence>
<feature type="region of interest" description="Disordered" evidence="1">
    <location>
        <begin position="83"/>
        <end position="140"/>
    </location>
</feature>